<reference evidence="2" key="1">
    <citation type="submission" date="2016-08" db="EMBL/GenBank/DDBJ databases">
        <authorList>
            <person name="Varghese N."/>
            <person name="Submissions Spin"/>
        </authorList>
    </citation>
    <scope>NUCLEOTIDE SEQUENCE [LARGE SCALE GENOMIC DNA]</scope>
    <source>
        <strain evidence="2">CCBAU 57015</strain>
    </source>
</reference>
<evidence type="ECO:0000313" key="1">
    <source>
        <dbReference type="EMBL" id="SCB40464.1"/>
    </source>
</evidence>
<organism evidence="1 2">
    <name type="scientific">Rhizobium hainanense</name>
    <dbReference type="NCBI Taxonomy" id="52131"/>
    <lineage>
        <taxon>Bacteria</taxon>
        <taxon>Pseudomonadati</taxon>
        <taxon>Pseudomonadota</taxon>
        <taxon>Alphaproteobacteria</taxon>
        <taxon>Hyphomicrobiales</taxon>
        <taxon>Rhizobiaceae</taxon>
        <taxon>Rhizobium/Agrobacterium group</taxon>
        <taxon>Rhizobium</taxon>
    </lineage>
</organism>
<dbReference type="STRING" id="52131.GA0061100_12510"/>
<dbReference type="Proteomes" id="UP000186228">
    <property type="component" value="Unassembled WGS sequence"/>
</dbReference>
<protein>
    <submittedName>
        <fullName evidence="1">Uncharacterized protein</fullName>
    </submittedName>
</protein>
<evidence type="ECO:0000313" key="2">
    <source>
        <dbReference type="Proteomes" id="UP000186228"/>
    </source>
</evidence>
<dbReference type="EMBL" id="FMAC01000025">
    <property type="protein sequence ID" value="SCB40464.1"/>
    <property type="molecule type" value="Genomic_DNA"/>
</dbReference>
<gene>
    <name evidence="1" type="ORF">GA0061100_12510</name>
</gene>
<name>A0A1C3WL56_9HYPH</name>
<keyword evidence="2" id="KW-1185">Reference proteome</keyword>
<proteinExistence type="predicted"/>
<sequence>MDGIHTQAKDWTGKLQFTDTKSSLTSENLYGSLRRWHARLVAGG</sequence>
<dbReference type="AlphaFoldDB" id="A0A1C3WL56"/>
<accession>A0A1C3WL56</accession>